<sequence>MRQGVLTQQLLPAPVVLEADGNYLADNLEHATVQIPVYAQMAANQLVRMIWDGRRENNQHYVHTEDWIVDADRVGEPIDFVVLAEHIAPLNKGLLMVRYRVFDFETDWHESDQLDLDVGRPDLVLPPPLVDEAMEGRLDPVGLTSATVRVAIYDGMLVGQKVYLECLRTGGGGSYLGDIEVAALTDLTFELPVEFIIPAISQNILFRYWVVEPGVRTRHSRFLSLWIRLQTLELQLPCVSQATAGQLDPLQALSGVIVKVRYPHMTVQENIILHWTGSATGSTISEPLRGDPRGEVEFTLAPELVGANIGPGLRTVQVRYDVERLGGGAQRSPLLSLDLRPLTGLAQPAVAGVTGTTLDLDRVTGNPLVSIVQWDFACAGQRVWLRCHGTTLNGDADVIELSSAAEVNEGEAANGLSRAIARNRLLLLRDNSELRVEFKVSFARTQQEADAVTFPLHRLTLRTGLSIAPELLVLNGSAIRVTKNWQQTRDFSANTSQRQPTGGRPPYTYVAGDPEIAAVDQQGKVTGMGNGTTTITVRDADQRSVAYTVQVSNIRWLNVDELSTSYATGLQLMQSRGGSPVQAADEALLLGHYAQPFPSLMRRYFFMFTNGQCPGAERVYEVGSANTFRCNSRTTNAGGWFLTNTRPAN</sequence>
<keyword evidence="2" id="KW-1185">Reference proteome</keyword>
<dbReference type="RefSeq" id="WP_123566630.1">
    <property type="nucleotide sequence ID" value="NZ_MOAM01000024.1"/>
</dbReference>
<comment type="caution">
    <text evidence="1">The sequence shown here is derived from an EMBL/GenBank/DDBJ whole genome shotgun (WGS) entry which is preliminary data.</text>
</comment>
<dbReference type="Gene3D" id="2.60.40.1080">
    <property type="match status" value="1"/>
</dbReference>
<gene>
    <name evidence="1" type="ORF">BHU25_16190</name>
</gene>
<reference evidence="1 2" key="1">
    <citation type="submission" date="2016-10" db="EMBL/GenBank/DDBJ databases">
        <title>Comparative genome analysis of multiple Pseudomonas spp. focuses on biocontrol and plant growth promoting traits.</title>
        <authorList>
            <person name="Tao X.-Y."/>
            <person name="Taylor C.G."/>
        </authorList>
    </citation>
    <scope>NUCLEOTIDE SEQUENCE [LARGE SCALE GENOMIC DNA]</scope>
    <source>
        <strain evidence="1 2">15D11</strain>
    </source>
</reference>
<evidence type="ECO:0008006" key="3">
    <source>
        <dbReference type="Google" id="ProtNLM"/>
    </source>
</evidence>
<dbReference type="AlphaFoldDB" id="A0A423DGC3"/>
<dbReference type="Proteomes" id="UP000285286">
    <property type="component" value="Unassembled WGS sequence"/>
</dbReference>
<proteinExistence type="predicted"/>
<dbReference type="SUPFAM" id="SSF49373">
    <property type="entry name" value="Invasin/intimin cell-adhesion fragments"/>
    <property type="match status" value="1"/>
</dbReference>
<name>A0A423DGC3_9PSED</name>
<dbReference type="InterPro" id="IPR008964">
    <property type="entry name" value="Invasin/intimin_cell_adhesion"/>
</dbReference>
<organism evidence="1 2">
    <name type="scientific">Pseudomonas vranovensis</name>
    <dbReference type="NCBI Taxonomy" id="321661"/>
    <lineage>
        <taxon>Bacteria</taxon>
        <taxon>Pseudomonadati</taxon>
        <taxon>Pseudomonadota</taxon>
        <taxon>Gammaproteobacteria</taxon>
        <taxon>Pseudomonadales</taxon>
        <taxon>Pseudomonadaceae</taxon>
        <taxon>Pseudomonas</taxon>
    </lineage>
</organism>
<evidence type="ECO:0000313" key="1">
    <source>
        <dbReference type="EMBL" id="ROL70600.1"/>
    </source>
</evidence>
<protein>
    <recommendedName>
        <fullName evidence="3">BIG2 domain-containing protein</fullName>
    </recommendedName>
</protein>
<evidence type="ECO:0000313" key="2">
    <source>
        <dbReference type="Proteomes" id="UP000285286"/>
    </source>
</evidence>
<dbReference type="EMBL" id="MOAM01000024">
    <property type="protein sequence ID" value="ROL70600.1"/>
    <property type="molecule type" value="Genomic_DNA"/>
</dbReference>
<accession>A0A423DGC3</accession>